<reference evidence="3" key="1">
    <citation type="submission" date="2021-02" db="EMBL/GenBank/DDBJ databases">
        <authorList>
            <person name="Nowell W R."/>
        </authorList>
    </citation>
    <scope>NUCLEOTIDE SEQUENCE</scope>
</reference>
<protein>
    <submittedName>
        <fullName evidence="3">Uncharacterized protein</fullName>
    </submittedName>
</protein>
<evidence type="ECO:0000313" key="4">
    <source>
        <dbReference type="Proteomes" id="UP000663868"/>
    </source>
</evidence>
<keyword evidence="2" id="KW-0812">Transmembrane</keyword>
<gene>
    <name evidence="3" type="ORF">KXQ929_LOCUS8394</name>
</gene>
<sequence length="438" mass="51139">MTNTFQTDYFNRDFWFNHGNIFHIDQPEFWTIFQQHRNVNRHMDWLNDEISSLNYQIKSIKNQVILLSHTRRKPSTIFQQEPTNPINTTSSSRKNKTQTTISSSSPSSSSTSRLVIRTPKNQRNIYIIKLLSTEPIFDGYREDLIDIYEIILTTTIECIAVVIEKNSTVKNLFLKLSNGTIDSYYMNRTISLKETYWKLTESIVNWNNANKQLEYYRRFIPDNKTNEIMINDQLTAIQNRPKIDAFHFFDMMGPVLRIKYHVDSSSLSCILEQFFDEIYTCDGRLIYPHELQLLSGENNLFVFYAVMMDTTIDKQIYPLETNNRIRLGDQIFYLFNNHPQFSSLSALSCPGCVHPDQPYLFNNPEQAEQQQVDSGVIESSPIIQIQQNLLIINIQNFIVYAIVTSLGLYVLFAIFLNHTQKSTTCLTKKQSVSSRRGR</sequence>
<feature type="compositionally biased region" description="Polar residues" evidence="1">
    <location>
        <begin position="77"/>
        <end position="92"/>
    </location>
</feature>
<accession>A0A818S674</accession>
<evidence type="ECO:0000313" key="3">
    <source>
        <dbReference type="EMBL" id="CAF3662137.1"/>
    </source>
</evidence>
<dbReference type="AlphaFoldDB" id="A0A818S674"/>
<dbReference type="Proteomes" id="UP000663868">
    <property type="component" value="Unassembled WGS sequence"/>
</dbReference>
<keyword evidence="2" id="KW-1133">Transmembrane helix</keyword>
<evidence type="ECO:0000256" key="1">
    <source>
        <dbReference type="SAM" id="MobiDB-lite"/>
    </source>
</evidence>
<dbReference type="EMBL" id="CAJOBB010000364">
    <property type="protein sequence ID" value="CAF3662137.1"/>
    <property type="molecule type" value="Genomic_DNA"/>
</dbReference>
<keyword evidence="2" id="KW-0472">Membrane</keyword>
<feature type="region of interest" description="Disordered" evidence="1">
    <location>
        <begin position="77"/>
        <end position="114"/>
    </location>
</feature>
<organism evidence="3 4">
    <name type="scientific">Adineta steineri</name>
    <dbReference type="NCBI Taxonomy" id="433720"/>
    <lineage>
        <taxon>Eukaryota</taxon>
        <taxon>Metazoa</taxon>
        <taxon>Spiralia</taxon>
        <taxon>Gnathifera</taxon>
        <taxon>Rotifera</taxon>
        <taxon>Eurotatoria</taxon>
        <taxon>Bdelloidea</taxon>
        <taxon>Adinetida</taxon>
        <taxon>Adinetidae</taxon>
        <taxon>Adineta</taxon>
    </lineage>
</organism>
<feature type="compositionally biased region" description="Low complexity" evidence="1">
    <location>
        <begin position="97"/>
        <end position="112"/>
    </location>
</feature>
<feature type="transmembrane region" description="Helical" evidence="2">
    <location>
        <begin position="397"/>
        <end position="416"/>
    </location>
</feature>
<name>A0A818S674_9BILA</name>
<proteinExistence type="predicted"/>
<comment type="caution">
    <text evidence="3">The sequence shown here is derived from an EMBL/GenBank/DDBJ whole genome shotgun (WGS) entry which is preliminary data.</text>
</comment>
<evidence type="ECO:0000256" key="2">
    <source>
        <dbReference type="SAM" id="Phobius"/>
    </source>
</evidence>